<dbReference type="Pfam" id="PF07729">
    <property type="entry name" value="FCD"/>
    <property type="match status" value="1"/>
</dbReference>
<evidence type="ECO:0000256" key="1">
    <source>
        <dbReference type="ARBA" id="ARBA00023015"/>
    </source>
</evidence>
<keyword evidence="3" id="KW-0804">Transcription</keyword>
<keyword evidence="2" id="KW-0238">DNA-binding</keyword>
<dbReference type="PANTHER" id="PTHR43537:SF5">
    <property type="entry name" value="UXU OPERON TRANSCRIPTIONAL REGULATOR"/>
    <property type="match status" value="1"/>
</dbReference>
<dbReference type="Proteomes" id="UP001230908">
    <property type="component" value="Unassembled WGS sequence"/>
</dbReference>
<proteinExistence type="predicted"/>
<evidence type="ECO:0000256" key="3">
    <source>
        <dbReference type="ARBA" id="ARBA00023163"/>
    </source>
</evidence>
<dbReference type="Gene3D" id="1.10.10.10">
    <property type="entry name" value="Winged helix-like DNA-binding domain superfamily/Winged helix DNA-binding domain"/>
    <property type="match status" value="1"/>
</dbReference>
<feature type="domain" description="HTH gntR-type" evidence="4">
    <location>
        <begin position="11"/>
        <end position="78"/>
    </location>
</feature>
<gene>
    <name evidence="5" type="ORF">RB614_36950</name>
</gene>
<name>A0ABU0ZV90_9ACTN</name>
<dbReference type="InterPro" id="IPR036390">
    <property type="entry name" value="WH_DNA-bd_sf"/>
</dbReference>
<dbReference type="PANTHER" id="PTHR43537">
    <property type="entry name" value="TRANSCRIPTIONAL REGULATOR, GNTR FAMILY"/>
    <property type="match status" value="1"/>
</dbReference>
<dbReference type="EMBL" id="JAVHUY010000051">
    <property type="protein sequence ID" value="MDQ7910100.1"/>
    <property type="molecule type" value="Genomic_DNA"/>
</dbReference>
<dbReference type="PRINTS" id="PR00035">
    <property type="entry name" value="HTHGNTR"/>
</dbReference>
<evidence type="ECO:0000256" key="2">
    <source>
        <dbReference type="ARBA" id="ARBA00023125"/>
    </source>
</evidence>
<dbReference type="InterPro" id="IPR000524">
    <property type="entry name" value="Tscrpt_reg_HTH_GntR"/>
</dbReference>
<protein>
    <submittedName>
        <fullName evidence="5">FCD domain-containing protein</fullName>
    </submittedName>
</protein>
<sequence length="248" mass="27235">MGLEAGEIQRSTLAETLTTKLREQILSGRLGAGMPLPTERNIGLAFGVGRTTVREALRSLLAAGFVERQGKKLIVRDPRSVPPREADHGAIAVRASIQEVFDTRRLLEVEGARLAARNRTPEDLAALRRVLDRMNPADPEDYHALDEEFHTLVMAASGNSILAQVYRTSRQMFFKGPAFWRVFGQLSLADGAPPPVVGGRQSHEDIYQAIDAKDAEGAARVVAEHLTRVERALVQRVGRTDQQAAAIR</sequence>
<dbReference type="InterPro" id="IPR036388">
    <property type="entry name" value="WH-like_DNA-bd_sf"/>
</dbReference>
<reference evidence="5 6" key="1">
    <citation type="submission" date="2023-08" db="EMBL/GenBank/DDBJ databases">
        <title>Phytohabitans sansha sp. nov., isolated from marine sediment.</title>
        <authorList>
            <person name="Zhao Y."/>
            <person name="Yi K."/>
        </authorList>
    </citation>
    <scope>NUCLEOTIDE SEQUENCE [LARGE SCALE GENOMIC DNA]</scope>
    <source>
        <strain evidence="5 6">ZYX-F-186</strain>
    </source>
</reference>
<comment type="caution">
    <text evidence="5">The sequence shown here is derived from an EMBL/GenBank/DDBJ whole genome shotgun (WGS) entry which is preliminary data.</text>
</comment>
<dbReference type="InterPro" id="IPR008920">
    <property type="entry name" value="TF_FadR/GntR_C"/>
</dbReference>
<dbReference type="Gene3D" id="1.20.120.530">
    <property type="entry name" value="GntR ligand-binding domain-like"/>
    <property type="match status" value="1"/>
</dbReference>
<dbReference type="CDD" id="cd07377">
    <property type="entry name" value="WHTH_GntR"/>
    <property type="match status" value="1"/>
</dbReference>
<evidence type="ECO:0000313" key="6">
    <source>
        <dbReference type="Proteomes" id="UP001230908"/>
    </source>
</evidence>
<dbReference type="SMART" id="SM00895">
    <property type="entry name" value="FCD"/>
    <property type="match status" value="1"/>
</dbReference>
<dbReference type="SMART" id="SM00345">
    <property type="entry name" value="HTH_GNTR"/>
    <property type="match status" value="1"/>
</dbReference>
<evidence type="ECO:0000313" key="5">
    <source>
        <dbReference type="EMBL" id="MDQ7910100.1"/>
    </source>
</evidence>
<keyword evidence="6" id="KW-1185">Reference proteome</keyword>
<organism evidence="5 6">
    <name type="scientific">Phytohabitans maris</name>
    <dbReference type="NCBI Taxonomy" id="3071409"/>
    <lineage>
        <taxon>Bacteria</taxon>
        <taxon>Bacillati</taxon>
        <taxon>Actinomycetota</taxon>
        <taxon>Actinomycetes</taxon>
        <taxon>Micromonosporales</taxon>
        <taxon>Micromonosporaceae</taxon>
    </lineage>
</organism>
<dbReference type="Pfam" id="PF00392">
    <property type="entry name" value="GntR"/>
    <property type="match status" value="1"/>
</dbReference>
<evidence type="ECO:0000259" key="4">
    <source>
        <dbReference type="PROSITE" id="PS50949"/>
    </source>
</evidence>
<dbReference type="SUPFAM" id="SSF48008">
    <property type="entry name" value="GntR ligand-binding domain-like"/>
    <property type="match status" value="1"/>
</dbReference>
<keyword evidence="1" id="KW-0805">Transcription regulation</keyword>
<dbReference type="SUPFAM" id="SSF46785">
    <property type="entry name" value="Winged helix' DNA-binding domain"/>
    <property type="match status" value="1"/>
</dbReference>
<accession>A0ABU0ZV90</accession>
<dbReference type="InterPro" id="IPR011711">
    <property type="entry name" value="GntR_C"/>
</dbReference>
<dbReference type="PROSITE" id="PS50949">
    <property type="entry name" value="HTH_GNTR"/>
    <property type="match status" value="1"/>
</dbReference>